<dbReference type="EMBL" id="CASHTH010002138">
    <property type="protein sequence ID" value="CAI8025296.1"/>
    <property type="molecule type" value="Genomic_DNA"/>
</dbReference>
<dbReference type="SUPFAM" id="SSF50729">
    <property type="entry name" value="PH domain-like"/>
    <property type="match status" value="1"/>
</dbReference>
<comment type="caution">
    <text evidence="8">The sequence shown here is derived from an EMBL/GenBank/DDBJ whole genome shotgun (WGS) entry which is preliminary data.</text>
</comment>
<dbReference type="InterPro" id="IPR002048">
    <property type="entry name" value="EF_hand_dom"/>
</dbReference>
<feature type="compositionally biased region" description="Low complexity" evidence="6">
    <location>
        <begin position="27"/>
        <end position="54"/>
    </location>
</feature>
<dbReference type="PROSITE" id="PS50222">
    <property type="entry name" value="EF_HAND_2"/>
    <property type="match status" value="2"/>
</dbReference>
<dbReference type="GO" id="GO:0005737">
    <property type="term" value="C:cytoplasm"/>
    <property type="evidence" value="ECO:0007669"/>
    <property type="project" value="UniProtKB-SubCell"/>
</dbReference>
<dbReference type="GO" id="GO:0035556">
    <property type="term" value="P:intracellular signal transduction"/>
    <property type="evidence" value="ECO:0007669"/>
    <property type="project" value="InterPro"/>
</dbReference>
<dbReference type="InterPro" id="IPR018247">
    <property type="entry name" value="EF_Hand_1_Ca_BS"/>
</dbReference>
<keyword evidence="3" id="KW-0106">Calcium</keyword>
<dbReference type="FunFam" id="2.30.29.30:FF:000025">
    <property type="entry name" value="Phosphoinositide phospholipase C"/>
    <property type="match status" value="1"/>
</dbReference>
<dbReference type="GO" id="GO:0004435">
    <property type="term" value="F:phosphatidylinositol-4,5-bisphosphate phospholipase C activity"/>
    <property type="evidence" value="ECO:0007669"/>
    <property type="project" value="UniProtKB-EC"/>
</dbReference>
<dbReference type="Gene3D" id="1.10.238.10">
    <property type="entry name" value="EF-hand"/>
    <property type="match status" value="2"/>
</dbReference>
<name>A0AA35SB49_GEOBA</name>
<dbReference type="InterPro" id="IPR011993">
    <property type="entry name" value="PH-like_dom_sf"/>
</dbReference>
<sequence length="403" mass="44220">MSAEEEQVVTVEVDVEPKDETPNGGVEAAESETAAPTAAEETTANGGTAAATEEQPAGADAGGEDSGTEDVVEANGKTVNGVHQEVQTSPETKANGEEVVQENGEREASPLPGVPIHIGEYLQLMQAGTDLQKVRKSKVYPRIYKLDSDLLAISWNSRSKRGNKARIAVKQIQEVRRGRSTDSFKSSSLAATFPEETCFSVIYLDGGKHLSLDLVSVSGSDCGAWVTGLETLIKEKDTGSRRSRVRERWLRDLFEDADKNGDGTLDLKEVVAMLRQLNVGVSKKVIKKQFEAADTEGSDQKLDFEEFCGLFKELASRPEVKRLFHLYSSKSEWLTPEDLQRFLQLEQGMVDVSVEECSKLIGQYEATDQGKVEGLMSIDGFTISYWVQRMTCSTWTMVGSTRT</sequence>
<comment type="catalytic activity">
    <reaction evidence="5">
        <text>a 1,2-diacyl-sn-glycero-3-phospho-(1D-myo-inositol-4,5-bisphosphate) + H2O = 1D-myo-inositol 1,4,5-trisphosphate + a 1,2-diacyl-sn-glycerol + H(+)</text>
        <dbReference type="Rhea" id="RHEA:33179"/>
        <dbReference type="ChEBI" id="CHEBI:15377"/>
        <dbReference type="ChEBI" id="CHEBI:15378"/>
        <dbReference type="ChEBI" id="CHEBI:17815"/>
        <dbReference type="ChEBI" id="CHEBI:58456"/>
        <dbReference type="ChEBI" id="CHEBI:203600"/>
        <dbReference type="EC" id="3.1.4.11"/>
    </reaction>
    <physiologicalReaction direction="left-to-right" evidence="5">
        <dbReference type="Rhea" id="RHEA:33180"/>
    </physiologicalReaction>
</comment>
<evidence type="ECO:0000313" key="8">
    <source>
        <dbReference type="EMBL" id="CAI8025296.1"/>
    </source>
</evidence>
<dbReference type="SMART" id="SM00054">
    <property type="entry name" value="EFh"/>
    <property type="match status" value="2"/>
</dbReference>
<dbReference type="Pfam" id="PF16457">
    <property type="entry name" value="PH_12"/>
    <property type="match status" value="1"/>
</dbReference>
<evidence type="ECO:0000313" key="9">
    <source>
        <dbReference type="Proteomes" id="UP001174909"/>
    </source>
</evidence>
<organism evidence="8 9">
    <name type="scientific">Geodia barretti</name>
    <name type="common">Barrett's horny sponge</name>
    <dbReference type="NCBI Taxonomy" id="519541"/>
    <lineage>
        <taxon>Eukaryota</taxon>
        <taxon>Metazoa</taxon>
        <taxon>Porifera</taxon>
        <taxon>Demospongiae</taxon>
        <taxon>Heteroscleromorpha</taxon>
        <taxon>Tetractinellida</taxon>
        <taxon>Astrophorina</taxon>
        <taxon>Geodiidae</taxon>
        <taxon>Geodia</taxon>
    </lineage>
</organism>
<gene>
    <name evidence="8" type="ORF">GBAR_LOCUS14627</name>
</gene>
<evidence type="ECO:0000256" key="6">
    <source>
        <dbReference type="SAM" id="MobiDB-lite"/>
    </source>
</evidence>
<dbReference type="Pfam" id="PF09279">
    <property type="entry name" value="EF-hand_like"/>
    <property type="match status" value="1"/>
</dbReference>
<feature type="domain" description="EF-hand" evidence="7">
    <location>
        <begin position="281"/>
        <end position="317"/>
    </location>
</feature>
<dbReference type="AlphaFoldDB" id="A0AA35SB49"/>
<proteinExistence type="predicted"/>
<dbReference type="Proteomes" id="UP001174909">
    <property type="component" value="Unassembled WGS sequence"/>
</dbReference>
<keyword evidence="2" id="KW-0963">Cytoplasm</keyword>
<feature type="region of interest" description="Disordered" evidence="6">
    <location>
        <begin position="1"/>
        <end position="112"/>
    </location>
</feature>
<protein>
    <submittedName>
        <fullName evidence="8">1-phosphatidylinositol 4,5-bisphosphate phosphodiesterase eta-2</fullName>
    </submittedName>
</protein>
<dbReference type="InterPro" id="IPR011992">
    <property type="entry name" value="EF-hand-dom_pair"/>
</dbReference>
<evidence type="ECO:0000256" key="2">
    <source>
        <dbReference type="ARBA" id="ARBA00022490"/>
    </source>
</evidence>
<evidence type="ECO:0000256" key="1">
    <source>
        <dbReference type="ARBA" id="ARBA00004496"/>
    </source>
</evidence>
<comment type="subcellular location">
    <subcellularLocation>
        <location evidence="1">Cytoplasm</location>
    </subcellularLocation>
</comment>
<feature type="domain" description="EF-hand" evidence="7">
    <location>
        <begin position="245"/>
        <end position="280"/>
    </location>
</feature>
<evidence type="ECO:0000256" key="3">
    <source>
        <dbReference type="ARBA" id="ARBA00022837"/>
    </source>
</evidence>
<dbReference type="PANTHER" id="PTHR10336:SF209">
    <property type="entry name" value="PHOSPHOINOSITIDE PHOSPHOLIPASE C"/>
    <property type="match status" value="1"/>
</dbReference>
<dbReference type="PROSITE" id="PS00018">
    <property type="entry name" value="EF_HAND_1"/>
    <property type="match status" value="1"/>
</dbReference>
<evidence type="ECO:0000256" key="5">
    <source>
        <dbReference type="ARBA" id="ARBA00023674"/>
    </source>
</evidence>
<evidence type="ECO:0000256" key="4">
    <source>
        <dbReference type="ARBA" id="ARBA00023224"/>
    </source>
</evidence>
<dbReference type="SUPFAM" id="SSF47473">
    <property type="entry name" value="EF-hand"/>
    <property type="match status" value="1"/>
</dbReference>
<keyword evidence="9" id="KW-1185">Reference proteome</keyword>
<keyword evidence="4" id="KW-0807">Transducer</keyword>
<dbReference type="Gene3D" id="2.30.29.30">
    <property type="entry name" value="Pleckstrin-homology domain (PH domain)/Phosphotyrosine-binding domain (PTB)"/>
    <property type="match status" value="1"/>
</dbReference>
<accession>A0AA35SB49</accession>
<feature type="compositionally biased region" description="Acidic residues" evidence="6">
    <location>
        <begin position="62"/>
        <end position="72"/>
    </location>
</feature>
<evidence type="ECO:0000259" key="7">
    <source>
        <dbReference type="PROSITE" id="PS50222"/>
    </source>
</evidence>
<dbReference type="GO" id="GO:0005509">
    <property type="term" value="F:calcium ion binding"/>
    <property type="evidence" value="ECO:0007669"/>
    <property type="project" value="InterPro"/>
</dbReference>
<dbReference type="InterPro" id="IPR015359">
    <property type="entry name" value="PLC_EF-hand-like"/>
</dbReference>
<dbReference type="PANTHER" id="PTHR10336">
    <property type="entry name" value="PHOSPHOINOSITIDE-SPECIFIC PHOSPHOLIPASE C FAMILY PROTEIN"/>
    <property type="match status" value="1"/>
</dbReference>
<dbReference type="Pfam" id="PF00036">
    <property type="entry name" value="EF-hand_1"/>
    <property type="match status" value="1"/>
</dbReference>
<dbReference type="FunFam" id="1.10.238.10:FF:000005">
    <property type="entry name" value="Phosphoinositide phospholipase C"/>
    <property type="match status" value="1"/>
</dbReference>
<dbReference type="InterPro" id="IPR001849">
    <property type="entry name" value="PH_domain"/>
</dbReference>
<dbReference type="InterPro" id="IPR001192">
    <property type="entry name" value="PI-PLC_fam"/>
</dbReference>
<reference evidence="8" key="1">
    <citation type="submission" date="2023-03" db="EMBL/GenBank/DDBJ databases">
        <authorList>
            <person name="Steffen K."/>
            <person name="Cardenas P."/>
        </authorList>
    </citation>
    <scope>NUCLEOTIDE SEQUENCE</scope>
</reference>